<evidence type="ECO:0000256" key="1">
    <source>
        <dbReference type="ARBA" id="ARBA00022737"/>
    </source>
</evidence>
<evidence type="ECO:0000256" key="2">
    <source>
        <dbReference type="ARBA" id="ARBA00023043"/>
    </source>
</evidence>
<dbReference type="SUPFAM" id="SSF52540">
    <property type="entry name" value="P-loop containing nucleoside triphosphate hydrolases"/>
    <property type="match status" value="1"/>
</dbReference>
<dbReference type="PROSITE" id="PS50088">
    <property type="entry name" value="ANK_REPEAT"/>
    <property type="match status" value="13"/>
</dbReference>
<dbReference type="SUPFAM" id="SSF48403">
    <property type="entry name" value="Ankyrin repeat"/>
    <property type="match status" value="2"/>
</dbReference>
<dbReference type="InterPro" id="IPR036770">
    <property type="entry name" value="Ankyrin_rpt-contain_sf"/>
</dbReference>
<feature type="repeat" description="ANK" evidence="3">
    <location>
        <begin position="1514"/>
        <end position="1546"/>
    </location>
</feature>
<organism evidence="4 5">
    <name type="scientific">Periplaneta americana</name>
    <name type="common">American cockroach</name>
    <name type="synonym">Blatta americana</name>
    <dbReference type="NCBI Taxonomy" id="6978"/>
    <lineage>
        <taxon>Eukaryota</taxon>
        <taxon>Metazoa</taxon>
        <taxon>Ecdysozoa</taxon>
        <taxon>Arthropoda</taxon>
        <taxon>Hexapoda</taxon>
        <taxon>Insecta</taxon>
        <taxon>Pterygota</taxon>
        <taxon>Neoptera</taxon>
        <taxon>Polyneoptera</taxon>
        <taxon>Dictyoptera</taxon>
        <taxon>Blattodea</taxon>
        <taxon>Blattoidea</taxon>
        <taxon>Blattidae</taxon>
        <taxon>Blattinae</taxon>
        <taxon>Periplaneta</taxon>
    </lineage>
</organism>
<feature type="repeat" description="ANK" evidence="3">
    <location>
        <begin position="1448"/>
        <end position="1480"/>
    </location>
</feature>
<feature type="repeat" description="ANK" evidence="3">
    <location>
        <begin position="1251"/>
        <end position="1285"/>
    </location>
</feature>
<dbReference type="Pfam" id="PF13637">
    <property type="entry name" value="Ank_4"/>
    <property type="match status" value="1"/>
</dbReference>
<name>A0ABQ8RWI1_PERAM</name>
<accession>A0ABQ8RWI1</accession>
<proteinExistence type="predicted"/>
<dbReference type="Gene3D" id="3.40.50.300">
    <property type="entry name" value="P-loop containing nucleotide triphosphate hydrolases"/>
    <property type="match status" value="1"/>
</dbReference>
<feature type="repeat" description="ANK" evidence="3">
    <location>
        <begin position="1481"/>
        <end position="1513"/>
    </location>
</feature>
<evidence type="ECO:0000313" key="4">
    <source>
        <dbReference type="EMBL" id="KAJ4426038.1"/>
    </source>
</evidence>
<evidence type="ECO:0000313" key="5">
    <source>
        <dbReference type="Proteomes" id="UP001148838"/>
    </source>
</evidence>
<dbReference type="PANTHER" id="PTHR24198:SF165">
    <property type="entry name" value="ANKYRIN REPEAT-CONTAINING PROTEIN-RELATED"/>
    <property type="match status" value="1"/>
</dbReference>
<feature type="repeat" description="ANK" evidence="3">
    <location>
        <begin position="1185"/>
        <end position="1217"/>
    </location>
</feature>
<feature type="repeat" description="ANK" evidence="3">
    <location>
        <begin position="1415"/>
        <end position="1447"/>
    </location>
</feature>
<keyword evidence="5" id="KW-1185">Reference proteome</keyword>
<dbReference type="Gene3D" id="1.25.40.20">
    <property type="entry name" value="Ankyrin repeat-containing domain"/>
    <property type="match status" value="4"/>
</dbReference>
<comment type="caution">
    <text evidence="4">The sequence shown here is derived from an EMBL/GenBank/DDBJ whole genome shotgun (WGS) entry which is preliminary data.</text>
</comment>
<dbReference type="Proteomes" id="UP001148838">
    <property type="component" value="Unassembled WGS sequence"/>
</dbReference>
<keyword evidence="1" id="KW-0677">Repeat</keyword>
<protein>
    <submittedName>
        <fullName evidence="4">Uncharacterized protein</fullName>
    </submittedName>
</protein>
<feature type="repeat" description="ANK" evidence="3">
    <location>
        <begin position="1580"/>
        <end position="1612"/>
    </location>
</feature>
<feature type="repeat" description="ANK" evidence="3">
    <location>
        <begin position="1382"/>
        <end position="1414"/>
    </location>
</feature>
<reference evidence="4 5" key="1">
    <citation type="journal article" date="2022" name="Allergy">
        <title>Genome assembly and annotation of Periplaneta americana reveal a comprehensive cockroach allergen profile.</title>
        <authorList>
            <person name="Wang L."/>
            <person name="Xiong Q."/>
            <person name="Saelim N."/>
            <person name="Wang L."/>
            <person name="Nong W."/>
            <person name="Wan A.T."/>
            <person name="Shi M."/>
            <person name="Liu X."/>
            <person name="Cao Q."/>
            <person name="Hui J.H.L."/>
            <person name="Sookrung N."/>
            <person name="Leung T.F."/>
            <person name="Tungtrongchitr A."/>
            <person name="Tsui S.K.W."/>
        </authorList>
    </citation>
    <scope>NUCLEOTIDE SEQUENCE [LARGE SCALE GENOMIC DNA]</scope>
    <source>
        <strain evidence="4">PWHHKU_190912</strain>
    </source>
</reference>
<feature type="repeat" description="ANK" evidence="3">
    <location>
        <begin position="1547"/>
        <end position="1579"/>
    </location>
</feature>
<dbReference type="InterPro" id="IPR002110">
    <property type="entry name" value="Ankyrin_rpt"/>
</dbReference>
<keyword evidence="2 3" id="KW-0040">ANK repeat</keyword>
<feature type="repeat" description="ANK" evidence="3">
    <location>
        <begin position="1319"/>
        <end position="1351"/>
    </location>
</feature>
<dbReference type="SMART" id="SM00248">
    <property type="entry name" value="ANK"/>
    <property type="match status" value="15"/>
</dbReference>
<dbReference type="InterPro" id="IPR027417">
    <property type="entry name" value="P-loop_NTPase"/>
</dbReference>
<gene>
    <name evidence="4" type="ORF">ANN_27665</name>
</gene>
<feature type="repeat" description="ANK" evidence="3">
    <location>
        <begin position="986"/>
        <end position="1029"/>
    </location>
</feature>
<sequence length="1629" mass="182336">MAGLCEGGNEPPIAYNEHLGVPGAWTGPLHLDAASCPEIPGYEKTVGSCRNEGYKYEVKMAGLLFLRLINEKKSFHIASNMNAAGKFDDLVFSIDGKAVFVQLKHKLGAQVSERKRFYSVRRIFAMKEHYSSYCDLKKDWGQKTDLQIWVPFSDVQFVVYTNAPMAVGEAVDTDVQNVLMTGGKCLRFSENDFPELSNEPDFNQFLHQFRLYTEQASEKAFDSLIRNELLRALGTDSQFQTFLSDITSWMEGPGSYLTENVQFWTNIVKCSVDDLNKAKIDQLAKFNLQFDERELNLFRQQLPEGGGLLRVHNSNALTCLKVHQSVDKKILVDANVLEDRMSEVLALWGRWPGCDMLVIDGWAGTIEKVVHNLGSGKTLVVIDDCENGRELESLSHKDEFHFGQLNEESKRQVLDCKINVQGESIKLNKLVDNTVFNEVANAEIVTQLVSGIAESIGDKFTQQSELYIPRKFVTRLHVSETVFCDERDCLVVSGVSLQALRKIVKHRKVEIFDETKHSEEVVCRCFVIQGKEDFEKAKSVFERVHWLHKEQTGFIWKQSKGGVSYIKSHLMDVTSIRSLQEVMLLSDKLNLLVAHPGMGKSTEILTLAQEFKRREPACWVVTVFLIEHTDYLRTCGDSAVQFLLRAGTFMSDFAKSLFKHELDHGGNIAILIDGFDEICPDYTGKVFHMLRQLIINYKFKQIWITSRSLMKDMLEEEFSYLSFELQPFTIQDQRDFLAKLWNDMSDGPYDLDIFIASVLEVTGNSLNDKLGQFTEIPLQTLMLAEVFRSDASRFCQSGEMNVDRRLDLLELYDRFVDRKWNIFICEKGRVDVTNLVQHWSQQLLRKEYVNDHMACAVHSLLTTEDFNRLQSSKDIMRRVEGFQDQFRNGNEKSGIVAQIVNSKAMFIHRTFLEFFAGKWFTKNVEHEGEYIKEILLREEFVIVREFFDRILAEGFELHTAILNEDKDYVLKLLSSPECDVNGKDEGGRTPLHLAVINHTERSNFSPNKTMCEIIELLLQNHCDCNVEDGVFHWRPLTLADKIQAWSAADMLLGSGAEGSDMIFTMEFIRGEEGEELLCRLLKIVSSHGYVNIAKLMFKCGLCVNHPIEAVFHAPLYKKTDTATMLHIASSAGQTKLVKFLLETQEYQGFLKKIPSVWAVHEHFPDSEMTSAFTTTKVRLETKDSDYRTSLSWAAIKGHLETVKFLVDKGADVKTIDAWRQTPLNYAICGCHMNVVQFLVERGASVNACKVYGHSPLSTAVKQRNVHTGIVKFLLHQGADVNACSKCGDSTISAAVSGGNADVVKLLIDKGADVNACDRYGNSPIFGAMLLDDTDIAELLINKGADVNVCDEFGESLILAAVQYGYVDILKLIMDKGVDVYNEGGKSLIHAALRGKVDIVRLLLDKGADVNTCNNNGDRPIFAAAKQSNVDIVRLLIDKGADVNTCNNNGDSPIFAAVKQGNVDIVRLLIDKGADVNTCNNNGDSPIFAAAKQSNVDIVRLLIDKGADVNACKKNGDSPVFGAAEQGNVDIVKLLIDKGADVNTCNNNGDSPIFAAAEQGNVDIVRLLIDKGADVNTCNNNGDSPIFAAAEQGNVDIVRLLIDKGADVNTCNKNGDSPIFAAANKVMSIL</sequence>
<feature type="repeat" description="ANK" evidence="3">
    <location>
        <begin position="1286"/>
        <end position="1318"/>
    </location>
</feature>
<dbReference type="Pfam" id="PF12796">
    <property type="entry name" value="Ank_2"/>
    <property type="match status" value="3"/>
</dbReference>
<feature type="repeat" description="ANK" evidence="3">
    <location>
        <begin position="1218"/>
        <end position="1250"/>
    </location>
</feature>
<evidence type="ECO:0000256" key="3">
    <source>
        <dbReference type="PROSITE-ProRule" id="PRU00023"/>
    </source>
</evidence>
<dbReference type="Pfam" id="PF00023">
    <property type="entry name" value="Ank"/>
    <property type="match status" value="3"/>
</dbReference>
<dbReference type="PANTHER" id="PTHR24198">
    <property type="entry name" value="ANKYRIN REPEAT AND PROTEIN KINASE DOMAIN-CONTAINING PROTEIN"/>
    <property type="match status" value="1"/>
</dbReference>
<dbReference type="EMBL" id="JAJSOF020000041">
    <property type="protein sequence ID" value="KAJ4426038.1"/>
    <property type="molecule type" value="Genomic_DNA"/>
</dbReference>
<dbReference type="PROSITE" id="PS50297">
    <property type="entry name" value="ANK_REP_REGION"/>
    <property type="match status" value="12"/>
</dbReference>